<comment type="caution">
    <text evidence="2">The sequence shown here is derived from an EMBL/GenBank/DDBJ whole genome shotgun (WGS) entry which is preliminary data.</text>
</comment>
<dbReference type="GO" id="GO:0003676">
    <property type="term" value="F:nucleic acid binding"/>
    <property type="evidence" value="ECO:0007669"/>
    <property type="project" value="InterPro"/>
</dbReference>
<gene>
    <name evidence="2" type="ORF">ElyMa_004405700</name>
</gene>
<reference evidence="2 3" key="1">
    <citation type="journal article" date="2021" name="Elife">
        <title>Chloroplast acquisition without the gene transfer in kleptoplastic sea slugs, Plakobranchus ocellatus.</title>
        <authorList>
            <person name="Maeda T."/>
            <person name="Takahashi S."/>
            <person name="Yoshida T."/>
            <person name="Shimamura S."/>
            <person name="Takaki Y."/>
            <person name="Nagai Y."/>
            <person name="Toyoda A."/>
            <person name="Suzuki Y."/>
            <person name="Arimoto A."/>
            <person name="Ishii H."/>
            <person name="Satoh N."/>
            <person name="Nishiyama T."/>
            <person name="Hasebe M."/>
            <person name="Maruyama T."/>
            <person name="Minagawa J."/>
            <person name="Obokata J."/>
            <person name="Shigenobu S."/>
        </authorList>
    </citation>
    <scope>NUCLEOTIDE SEQUENCE [LARGE SCALE GENOMIC DNA]</scope>
</reference>
<dbReference type="PANTHER" id="PTHR46060">
    <property type="entry name" value="MARINER MOS1 TRANSPOSASE-LIKE PROTEIN"/>
    <property type="match status" value="1"/>
</dbReference>
<evidence type="ECO:0000313" key="2">
    <source>
        <dbReference type="EMBL" id="GFR94526.1"/>
    </source>
</evidence>
<accession>A0AAV4H9X2</accession>
<organism evidence="2 3">
    <name type="scientific">Elysia marginata</name>
    <dbReference type="NCBI Taxonomy" id="1093978"/>
    <lineage>
        <taxon>Eukaryota</taxon>
        <taxon>Metazoa</taxon>
        <taxon>Spiralia</taxon>
        <taxon>Lophotrochozoa</taxon>
        <taxon>Mollusca</taxon>
        <taxon>Gastropoda</taxon>
        <taxon>Heterobranchia</taxon>
        <taxon>Euthyneura</taxon>
        <taxon>Panpulmonata</taxon>
        <taxon>Sacoglossa</taxon>
        <taxon>Placobranchoidea</taxon>
        <taxon>Plakobranchidae</taxon>
        <taxon>Elysia</taxon>
    </lineage>
</organism>
<feature type="repeat" description="TPR" evidence="1">
    <location>
        <begin position="88"/>
        <end position="121"/>
    </location>
</feature>
<proteinExistence type="predicted"/>
<keyword evidence="3" id="KW-1185">Reference proteome</keyword>
<dbReference type="Gene3D" id="3.30.420.10">
    <property type="entry name" value="Ribonuclease H-like superfamily/Ribonuclease H"/>
    <property type="match status" value="1"/>
</dbReference>
<dbReference type="PROSITE" id="PS50005">
    <property type="entry name" value="TPR"/>
    <property type="match status" value="1"/>
</dbReference>
<dbReference type="PANTHER" id="PTHR46060:SF1">
    <property type="entry name" value="MARINER MOS1 TRANSPOSASE-LIKE PROTEIN"/>
    <property type="match status" value="1"/>
</dbReference>
<dbReference type="InterPro" id="IPR052709">
    <property type="entry name" value="Transposase-MT_Hybrid"/>
</dbReference>
<dbReference type="SUPFAM" id="SSF48452">
    <property type="entry name" value="TPR-like"/>
    <property type="match status" value="1"/>
</dbReference>
<dbReference type="EMBL" id="BMAT01008887">
    <property type="protein sequence ID" value="GFR94526.1"/>
    <property type="molecule type" value="Genomic_DNA"/>
</dbReference>
<dbReference type="AlphaFoldDB" id="A0AAV4H9X2"/>
<evidence type="ECO:0000313" key="3">
    <source>
        <dbReference type="Proteomes" id="UP000762676"/>
    </source>
</evidence>
<dbReference type="Gene3D" id="1.25.40.10">
    <property type="entry name" value="Tetratricopeptide repeat domain"/>
    <property type="match status" value="1"/>
</dbReference>
<protein>
    <submittedName>
        <fullName evidence="2">Lysine-specific demethylase 6A</fullName>
    </submittedName>
</protein>
<dbReference type="Proteomes" id="UP000762676">
    <property type="component" value="Unassembled WGS sequence"/>
</dbReference>
<dbReference type="InterPro" id="IPR011990">
    <property type="entry name" value="TPR-like_helical_dom_sf"/>
</dbReference>
<evidence type="ECO:0000256" key="1">
    <source>
        <dbReference type="PROSITE-ProRule" id="PRU00339"/>
    </source>
</evidence>
<sequence>MMASGKLTEALTSDERRQLAEFNSCLYGYIKFEDSDTCPQKVLIQKGIAHYDTVINDKMKAAGVVPSSCMGTDPAKRLETQKKLNIDPNIYCHLGHLHLLIEDFPKALSAYQKFHNIQSDYWKNSAFMYGLGMVYFHFNAYKCWVKEFNEGKESLSNCPRTGRPKSCVNKQIVTSIKNDIDKDPHISVRELSDINGLLYGTVHTIITEHFRMKKSVLSQVKSAINEQRPKVSTSRTLLLHDNAGPHKARATTKSLLELGIQVLPHPSYSPV</sequence>
<dbReference type="InterPro" id="IPR036397">
    <property type="entry name" value="RNaseH_sf"/>
</dbReference>
<name>A0AAV4H9X2_9GAST</name>
<dbReference type="InterPro" id="IPR019734">
    <property type="entry name" value="TPR_rpt"/>
</dbReference>
<keyword evidence="1" id="KW-0802">TPR repeat</keyword>